<feature type="transmembrane region" description="Helical" evidence="2">
    <location>
        <begin position="161"/>
        <end position="179"/>
    </location>
</feature>
<evidence type="ECO:0000313" key="5">
    <source>
        <dbReference type="Proteomes" id="UP000284277"/>
    </source>
</evidence>
<dbReference type="InterPro" id="IPR037185">
    <property type="entry name" value="EmrE-like"/>
</dbReference>
<keyword evidence="2" id="KW-0812">Transmembrane</keyword>
<dbReference type="SUPFAM" id="SSF103481">
    <property type="entry name" value="Multidrug resistance efflux transporter EmrE"/>
    <property type="match status" value="2"/>
</dbReference>
<feature type="transmembrane region" description="Helical" evidence="2">
    <location>
        <begin position="133"/>
        <end position="154"/>
    </location>
</feature>
<name>A0A419TCB3_9FIRM</name>
<feature type="transmembrane region" description="Helical" evidence="2">
    <location>
        <begin position="310"/>
        <end position="328"/>
    </location>
</feature>
<accession>A0A419TCB3</accession>
<keyword evidence="5" id="KW-1185">Reference proteome</keyword>
<dbReference type="GO" id="GO:0016020">
    <property type="term" value="C:membrane"/>
    <property type="evidence" value="ECO:0007669"/>
    <property type="project" value="InterPro"/>
</dbReference>
<feature type="transmembrane region" description="Helical" evidence="2">
    <location>
        <begin position="280"/>
        <end position="304"/>
    </location>
</feature>
<evidence type="ECO:0000256" key="2">
    <source>
        <dbReference type="SAM" id="Phobius"/>
    </source>
</evidence>
<keyword evidence="2" id="KW-0472">Membrane</keyword>
<evidence type="ECO:0000313" key="4">
    <source>
        <dbReference type="EMBL" id="RKD35123.1"/>
    </source>
</evidence>
<reference evidence="4 5" key="1">
    <citation type="submission" date="2016-08" db="EMBL/GenBank/DDBJ databases">
        <title>A new outlook on sporulation: Clostridium algidixylanolyticum.</title>
        <authorList>
            <person name="Poppleton D.I."/>
            <person name="Gribaldo S."/>
        </authorList>
    </citation>
    <scope>NUCLEOTIDE SEQUENCE [LARGE SCALE GENOMIC DNA]</scope>
    <source>
        <strain evidence="4 5">SPL73</strain>
    </source>
</reference>
<keyword evidence="2" id="KW-1133">Transmembrane helix</keyword>
<evidence type="ECO:0000256" key="1">
    <source>
        <dbReference type="ARBA" id="ARBA00007362"/>
    </source>
</evidence>
<feature type="domain" description="EamA" evidence="3">
    <location>
        <begin position="189"/>
        <end position="327"/>
    </location>
</feature>
<comment type="similarity">
    <text evidence="1">Belongs to the EamA transporter family.</text>
</comment>
<dbReference type="AlphaFoldDB" id="A0A419TCB3"/>
<sequence length="339" mass="36003">MFVLNPIGGGILKMTETRKRFKKIGITAGIISGLMYGLYTTFVLIAGKYEPLKGAADVLPGLSGALILAYVASGLNDFFAGIWLTIYNIKTGRIKELGRSLKLFPGKISLVGSFVGGPIASGAYLLGLSMAGAYAIPISAMYILFGAFFSRIILKQKIIPRVGVGMMICVVGAIVINWVKPEGSTNFTLGIIFAFIAAVGWALEGVFAAYGSAMLDSDVLINIRQLLSGIVDLFVILPILGGMGLLGSTMLSVPPIGWLLLSGLCAAVSYLCWYKSNSTVGCAVGMSLNITYAFWGVLFCILFIDQPITPTIVVGSIIIILGAILVSLNPMELFTKKED</sequence>
<feature type="transmembrane region" description="Helical" evidence="2">
    <location>
        <begin position="191"/>
        <end position="214"/>
    </location>
</feature>
<dbReference type="EMBL" id="MCIA01000001">
    <property type="protein sequence ID" value="RKD35123.1"/>
    <property type="molecule type" value="Genomic_DNA"/>
</dbReference>
<feature type="transmembrane region" description="Helical" evidence="2">
    <location>
        <begin position="67"/>
        <end position="87"/>
    </location>
</feature>
<comment type="caution">
    <text evidence="4">The sequence shown here is derived from an EMBL/GenBank/DDBJ whole genome shotgun (WGS) entry which is preliminary data.</text>
</comment>
<organism evidence="4 5">
    <name type="scientific">Lacrimispora algidixylanolytica</name>
    <dbReference type="NCBI Taxonomy" id="94868"/>
    <lineage>
        <taxon>Bacteria</taxon>
        <taxon>Bacillati</taxon>
        <taxon>Bacillota</taxon>
        <taxon>Clostridia</taxon>
        <taxon>Lachnospirales</taxon>
        <taxon>Lachnospiraceae</taxon>
        <taxon>Lacrimispora</taxon>
    </lineage>
</organism>
<feature type="transmembrane region" description="Helical" evidence="2">
    <location>
        <begin position="108"/>
        <end position="127"/>
    </location>
</feature>
<feature type="transmembrane region" description="Helical" evidence="2">
    <location>
        <begin position="256"/>
        <end position="273"/>
    </location>
</feature>
<dbReference type="Proteomes" id="UP000284277">
    <property type="component" value="Unassembled WGS sequence"/>
</dbReference>
<dbReference type="Pfam" id="PF00892">
    <property type="entry name" value="EamA"/>
    <property type="match status" value="1"/>
</dbReference>
<feature type="transmembrane region" description="Helical" evidence="2">
    <location>
        <begin position="24"/>
        <end position="47"/>
    </location>
</feature>
<feature type="transmembrane region" description="Helical" evidence="2">
    <location>
        <begin position="226"/>
        <end position="250"/>
    </location>
</feature>
<gene>
    <name evidence="4" type="ORF">BET01_01900</name>
</gene>
<protein>
    <recommendedName>
        <fullName evidence="3">EamA domain-containing protein</fullName>
    </recommendedName>
</protein>
<evidence type="ECO:0000259" key="3">
    <source>
        <dbReference type="Pfam" id="PF00892"/>
    </source>
</evidence>
<proteinExistence type="inferred from homology"/>
<dbReference type="InterPro" id="IPR000620">
    <property type="entry name" value="EamA_dom"/>
</dbReference>